<feature type="region of interest" description="Disordered" evidence="5">
    <location>
        <begin position="1"/>
        <end position="21"/>
    </location>
</feature>
<dbReference type="PANTHER" id="PTHR30055">
    <property type="entry name" value="HTH-TYPE TRANSCRIPTIONAL REGULATOR RUTR"/>
    <property type="match status" value="1"/>
</dbReference>
<evidence type="ECO:0000313" key="7">
    <source>
        <dbReference type="EMBL" id="MCO1656410.1"/>
    </source>
</evidence>
<gene>
    <name evidence="7" type="ORF">KDL28_15215</name>
</gene>
<dbReference type="Pfam" id="PF00440">
    <property type="entry name" value="TetR_N"/>
    <property type="match status" value="2"/>
</dbReference>
<evidence type="ECO:0000256" key="5">
    <source>
        <dbReference type="SAM" id="MobiDB-lite"/>
    </source>
</evidence>
<proteinExistence type="predicted"/>
<feature type="DNA-binding region" description="H-T-H motif" evidence="4">
    <location>
        <begin position="231"/>
        <end position="250"/>
    </location>
</feature>
<accession>A0ABT1A077</accession>
<keyword evidence="3" id="KW-0804">Transcription</keyword>
<evidence type="ECO:0000313" key="8">
    <source>
        <dbReference type="Proteomes" id="UP001165283"/>
    </source>
</evidence>
<dbReference type="SUPFAM" id="SSF46689">
    <property type="entry name" value="Homeodomain-like"/>
    <property type="match status" value="2"/>
</dbReference>
<evidence type="ECO:0000256" key="3">
    <source>
        <dbReference type="ARBA" id="ARBA00023163"/>
    </source>
</evidence>
<evidence type="ECO:0000256" key="4">
    <source>
        <dbReference type="PROSITE-ProRule" id="PRU00335"/>
    </source>
</evidence>
<keyword evidence="8" id="KW-1185">Reference proteome</keyword>
<dbReference type="PRINTS" id="PR00455">
    <property type="entry name" value="HTHTETR"/>
</dbReference>
<dbReference type="Gene3D" id="1.10.10.60">
    <property type="entry name" value="Homeodomain-like"/>
    <property type="match status" value="2"/>
</dbReference>
<feature type="domain" description="HTH tetR-type" evidence="6">
    <location>
        <begin position="208"/>
        <end position="268"/>
    </location>
</feature>
<keyword evidence="2 4" id="KW-0238">DNA-binding</keyword>
<dbReference type="Gene3D" id="1.10.357.10">
    <property type="entry name" value="Tetracycline Repressor, domain 2"/>
    <property type="match status" value="2"/>
</dbReference>
<sequence>MAATAAPGPAPEVVARPRRPRDRKQQIIAAAAVRFWTLGYHRVGMADIAAAVGIGPSALYRHFRSKQELLLAVLDAQLTAIENGVAAGVADLPEHALDNREFGALWEREARHLPEPEHRAIRHRLRALAARVAEAIAAEAGPGGSAELRAWAALSVVDSPTHHHLDLDRARFVALLRGAAQAVTTAALPPTTAAAPRPGPDRPVLLPATRREALLAVAIRLFGERGYPSVGLSDIGAAAGIAGPSVYNHFESKTDILVAALQRGNESLWMGLHHALARAADATGALDLLVADYTAFTLANPHIIGILLSEVTNLPDSRRDAFRRTQLDYVAEWVALLVRSRPELDAVAARALVHAALSVVNDVTRVHHLQHRPELAQETALLARAVLRAVPAAP</sequence>
<reference evidence="7" key="1">
    <citation type="submission" date="2021-04" db="EMBL/GenBank/DDBJ databases">
        <title>Pseudonocardia sp. nov., isolated from sandy soil of mangrove forest.</title>
        <authorList>
            <person name="Zan Z."/>
            <person name="Huang R."/>
            <person name="Liu W."/>
        </authorList>
    </citation>
    <scope>NUCLEOTIDE SEQUENCE</scope>
    <source>
        <strain evidence="7">S2-4</strain>
    </source>
</reference>
<comment type="caution">
    <text evidence="7">The sequence shown here is derived from an EMBL/GenBank/DDBJ whole genome shotgun (WGS) entry which is preliminary data.</text>
</comment>
<dbReference type="InterPro" id="IPR009057">
    <property type="entry name" value="Homeodomain-like_sf"/>
</dbReference>
<organism evidence="7 8">
    <name type="scientific">Pseudonocardia humida</name>
    <dbReference type="NCBI Taxonomy" id="2800819"/>
    <lineage>
        <taxon>Bacteria</taxon>
        <taxon>Bacillati</taxon>
        <taxon>Actinomycetota</taxon>
        <taxon>Actinomycetes</taxon>
        <taxon>Pseudonocardiales</taxon>
        <taxon>Pseudonocardiaceae</taxon>
        <taxon>Pseudonocardia</taxon>
    </lineage>
</organism>
<dbReference type="InterPro" id="IPR050109">
    <property type="entry name" value="HTH-type_TetR-like_transc_reg"/>
</dbReference>
<feature type="domain" description="HTH tetR-type" evidence="6">
    <location>
        <begin position="21"/>
        <end position="81"/>
    </location>
</feature>
<dbReference type="PROSITE" id="PS50977">
    <property type="entry name" value="HTH_TETR_2"/>
    <property type="match status" value="2"/>
</dbReference>
<evidence type="ECO:0000256" key="2">
    <source>
        <dbReference type="ARBA" id="ARBA00023125"/>
    </source>
</evidence>
<dbReference type="InterPro" id="IPR001647">
    <property type="entry name" value="HTH_TetR"/>
</dbReference>
<evidence type="ECO:0000259" key="6">
    <source>
        <dbReference type="PROSITE" id="PS50977"/>
    </source>
</evidence>
<dbReference type="PANTHER" id="PTHR30055:SF234">
    <property type="entry name" value="HTH-TYPE TRANSCRIPTIONAL REGULATOR BETI"/>
    <property type="match status" value="1"/>
</dbReference>
<protein>
    <submittedName>
        <fullName evidence="7">TetR/AcrR family transcriptional regulator</fullName>
    </submittedName>
</protein>
<name>A0ABT1A077_9PSEU</name>
<feature type="DNA-binding region" description="H-T-H motif" evidence="4">
    <location>
        <begin position="44"/>
        <end position="63"/>
    </location>
</feature>
<evidence type="ECO:0000256" key="1">
    <source>
        <dbReference type="ARBA" id="ARBA00023015"/>
    </source>
</evidence>
<dbReference type="RefSeq" id="WP_252439094.1">
    <property type="nucleotide sequence ID" value="NZ_JAGSOV010000034.1"/>
</dbReference>
<keyword evidence="1" id="KW-0805">Transcription regulation</keyword>
<dbReference type="EMBL" id="JAGSOV010000034">
    <property type="protein sequence ID" value="MCO1656410.1"/>
    <property type="molecule type" value="Genomic_DNA"/>
</dbReference>
<dbReference type="Proteomes" id="UP001165283">
    <property type="component" value="Unassembled WGS sequence"/>
</dbReference>
<feature type="compositionally biased region" description="Low complexity" evidence="5">
    <location>
        <begin position="1"/>
        <end position="14"/>
    </location>
</feature>